<evidence type="ECO:0000259" key="4">
    <source>
        <dbReference type="PROSITE" id="PS50213"/>
    </source>
</evidence>
<dbReference type="PROSITE" id="PS50213">
    <property type="entry name" value="FAS1"/>
    <property type="match status" value="1"/>
</dbReference>
<organism evidence="5 8">
    <name type="scientific">Actinopolyspora erythraea</name>
    <dbReference type="NCBI Taxonomy" id="414996"/>
    <lineage>
        <taxon>Bacteria</taxon>
        <taxon>Bacillati</taxon>
        <taxon>Actinomycetota</taxon>
        <taxon>Actinomycetes</taxon>
        <taxon>Actinopolysporales</taxon>
        <taxon>Actinopolysporaceae</taxon>
        <taxon>Actinopolyspora</taxon>
    </lineage>
</organism>
<dbReference type="eggNOG" id="COG2335">
    <property type="taxonomic scope" value="Bacteria"/>
</dbReference>
<dbReference type="GO" id="GO:0005615">
    <property type="term" value="C:extracellular space"/>
    <property type="evidence" value="ECO:0007669"/>
    <property type="project" value="TreeGrafter"/>
</dbReference>
<dbReference type="PROSITE" id="PS51257">
    <property type="entry name" value="PROKAR_LIPOPROTEIN"/>
    <property type="match status" value="1"/>
</dbReference>
<dbReference type="SMART" id="SM00554">
    <property type="entry name" value="FAS1"/>
    <property type="match status" value="1"/>
</dbReference>
<feature type="region of interest" description="Disordered" evidence="2">
    <location>
        <begin position="26"/>
        <end position="100"/>
    </location>
</feature>
<dbReference type="InterPro" id="IPR050904">
    <property type="entry name" value="Adhesion/Biosynth-related"/>
</dbReference>
<keyword evidence="7" id="KW-1185">Reference proteome</keyword>
<dbReference type="RefSeq" id="WP_043571629.1">
    <property type="nucleotide sequence ID" value="NZ_CP022752.1"/>
</dbReference>
<dbReference type="EMBL" id="JPMV01000013">
    <property type="protein sequence ID" value="KGI82070.1"/>
    <property type="molecule type" value="Genomic_DNA"/>
</dbReference>
<dbReference type="GO" id="GO:0031012">
    <property type="term" value="C:extracellular matrix"/>
    <property type="evidence" value="ECO:0007669"/>
    <property type="project" value="TreeGrafter"/>
</dbReference>
<dbReference type="Proteomes" id="UP000029737">
    <property type="component" value="Unassembled WGS sequence"/>
</dbReference>
<evidence type="ECO:0000256" key="2">
    <source>
        <dbReference type="SAM" id="MobiDB-lite"/>
    </source>
</evidence>
<dbReference type="GO" id="GO:0030198">
    <property type="term" value="P:extracellular matrix organization"/>
    <property type="evidence" value="ECO:0007669"/>
    <property type="project" value="TreeGrafter"/>
</dbReference>
<dbReference type="SUPFAM" id="SSF82153">
    <property type="entry name" value="FAS1 domain"/>
    <property type="match status" value="1"/>
</dbReference>
<reference evidence="5 8" key="2">
    <citation type="submission" date="2017-08" db="EMBL/GenBank/DDBJ databases">
        <title>The complete genome sequence of moderately halophilic actinomycete Actinopolyspora erythraea YIM 90600, the producer of novel erythromycin, novel actinopolysporins A-C and tubercidin.</title>
        <authorList>
            <person name="Yin M."/>
            <person name="Tang S."/>
        </authorList>
    </citation>
    <scope>NUCLEOTIDE SEQUENCE [LARGE SCALE GENOMIC DNA]</scope>
    <source>
        <strain evidence="5 8">YIM 90600</strain>
    </source>
</reference>
<dbReference type="InterPro" id="IPR000782">
    <property type="entry name" value="FAS1_domain"/>
</dbReference>
<feature type="chain" id="PRO_5001953245" evidence="3">
    <location>
        <begin position="28"/>
        <end position="233"/>
    </location>
</feature>
<dbReference type="GO" id="GO:0007155">
    <property type="term" value="P:cell adhesion"/>
    <property type="evidence" value="ECO:0007669"/>
    <property type="project" value="TreeGrafter"/>
</dbReference>
<sequence length="233" mass="23908">MGNTRVKTVVTGAVASMALLLSACGGAENGDQNERNQSAPSQSQQGGDGSGQDRSGRDGMSEPGVTTVDDIYGPAASKVPTDPGDEGSAQGMADDPVATAASNNPLLTNLTKAVKTAGLVDTLNKPDAEYTVFAPTDSAFEKLDPATLDALLNDPAKKEQLTGILTYHVVPERMSAEQLGNAGEVETVNGETVPISGNGENVEIDGANVQVGNVPTANATVFVIDEVLMPPKR</sequence>
<feature type="domain" description="FAS1" evidence="4">
    <location>
        <begin position="94"/>
        <end position="228"/>
    </location>
</feature>
<evidence type="ECO:0000313" key="5">
    <source>
        <dbReference type="EMBL" id="ASU78485.1"/>
    </source>
</evidence>
<accession>A0A099D9P5</accession>
<proteinExistence type="predicted"/>
<evidence type="ECO:0000313" key="7">
    <source>
        <dbReference type="Proteomes" id="UP000029737"/>
    </source>
</evidence>
<dbReference type="PANTHER" id="PTHR10900:SF77">
    <property type="entry name" value="FI19380P1"/>
    <property type="match status" value="1"/>
</dbReference>
<dbReference type="Pfam" id="PF02469">
    <property type="entry name" value="Fasciclin"/>
    <property type="match status" value="1"/>
</dbReference>
<dbReference type="KEGG" id="aey:CDG81_09565"/>
<dbReference type="GO" id="GO:0050839">
    <property type="term" value="F:cell adhesion molecule binding"/>
    <property type="evidence" value="ECO:0007669"/>
    <property type="project" value="TreeGrafter"/>
</dbReference>
<evidence type="ECO:0000313" key="6">
    <source>
        <dbReference type="EMBL" id="KGI82070.1"/>
    </source>
</evidence>
<dbReference type="EMBL" id="CP022752">
    <property type="protein sequence ID" value="ASU78485.1"/>
    <property type="molecule type" value="Genomic_DNA"/>
</dbReference>
<evidence type="ECO:0000313" key="8">
    <source>
        <dbReference type="Proteomes" id="UP000215043"/>
    </source>
</evidence>
<dbReference type="Gene3D" id="2.30.180.10">
    <property type="entry name" value="FAS1 domain"/>
    <property type="match status" value="1"/>
</dbReference>
<protein>
    <submittedName>
        <fullName evidence="5">Fasciclin</fullName>
    </submittedName>
</protein>
<dbReference type="InterPro" id="IPR036378">
    <property type="entry name" value="FAS1_dom_sf"/>
</dbReference>
<dbReference type="OrthoDB" id="9800666at2"/>
<dbReference type="AlphaFoldDB" id="A0A099D9P5"/>
<dbReference type="PANTHER" id="PTHR10900">
    <property type="entry name" value="PERIOSTIN-RELATED"/>
    <property type="match status" value="1"/>
</dbReference>
<feature type="signal peptide" evidence="3">
    <location>
        <begin position="1"/>
        <end position="27"/>
    </location>
</feature>
<dbReference type="Proteomes" id="UP000215043">
    <property type="component" value="Chromosome"/>
</dbReference>
<evidence type="ECO:0000256" key="3">
    <source>
        <dbReference type="SAM" id="SignalP"/>
    </source>
</evidence>
<gene>
    <name evidence="5" type="ORF">CDG81_09565</name>
    <name evidence="6" type="ORF">IL38_07080</name>
</gene>
<keyword evidence="1 3" id="KW-0732">Signal</keyword>
<evidence type="ECO:0000256" key="1">
    <source>
        <dbReference type="ARBA" id="ARBA00022729"/>
    </source>
</evidence>
<dbReference type="FunFam" id="2.30.180.10:FF:000019">
    <property type="entry name" value="Cell surface lipoprotein"/>
    <property type="match status" value="1"/>
</dbReference>
<dbReference type="HOGENOM" id="CLU_031281_3_1_11"/>
<reference evidence="6 7" key="1">
    <citation type="journal article" date="2014" name="PLoS ONE">
        <title>Identification and Characterization of a New Erythromycin Biosynthetic Gene Cluster in Actinopolyspora erythraea YIM90600, a Novel Erythronolide-Producing Halophilic Actinomycete Isolated from Salt Field.</title>
        <authorList>
            <person name="Chen D."/>
            <person name="Feng J."/>
            <person name="Huang L."/>
            <person name="Zhang Q."/>
            <person name="Wu J."/>
            <person name="Zhu X."/>
            <person name="Duan Y."/>
            <person name="Xu Z."/>
        </authorList>
    </citation>
    <scope>NUCLEOTIDE SEQUENCE [LARGE SCALE GENOMIC DNA]</scope>
    <source>
        <strain evidence="6 7">YIM90600</strain>
    </source>
</reference>
<name>A0A099D9P5_9ACTN</name>